<comment type="caution">
    <text evidence="1">The sequence shown here is derived from an EMBL/GenBank/DDBJ whole genome shotgun (WGS) entry which is preliminary data.</text>
</comment>
<reference evidence="1 2" key="1">
    <citation type="submission" date="2013-04" db="EMBL/GenBank/DDBJ databases">
        <title>The Genome Sequence of Parabacteroides goldsteinii DSM 19448.</title>
        <authorList>
            <consortium name="The Broad Institute Genomics Platform"/>
            <person name="Earl A."/>
            <person name="Ward D."/>
            <person name="Feldgarden M."/>
            <person name="Gevers D."/>
            <person name="Martens E."/>
            <person name="Sakamoto M."/>
            <person name="Benno Y."/>
            <person name="Song Y."/>
            <person name="Liu C."/>
            <person name="Lee J."/>
            <person name="Bolanos M."/>
            <person name="Vaisanen M.L."/>
            <person name="Finegold S.M."/>
            <person name="Walker B."/>
            <person name="Young S."/>
            <person name="Zeng Q."/>
            <person name="Gargeya S."/>
            <person name="Fitzgerald M."/>
            <person name="Haas B."/>
            <person name="Abouelleil A."/>
            <person name="Allen A.W."/>
            <person name="Alvarado L."/>
            <person name="Arachchi H.M."/>
            <person name="Berlin A.M."/>
            <person name="Chapman S.B."/>
            <person name="Gainer-Dewar J."/>
            <person name="Goldberg J."/>
            <person name="Griggs A."/>
            <person name="Gujja S."/>
            <person name="Hansen M."/>
            <person name="Howarth C."/>
            <person name="Imamovic A."/>
            <person name="Ireland A."/>
            <person name="Larimer J."/>
            <person name="McCowan C."/>
            <person name="Murphy C."/>
            <person name="Pearson M."/>
            <person name="Poon T.W."/>
            <person name="Priest M."/>
            <person name="Roberts A."/>
            <person name="Saif S."/>
            <person name="Shea T."/>
            <person name="Sisk P."/>
            <person name="Sykes S."/>
            <person name="Wortman J."/>
            <person name="Nusbaum C."/>
            <person name="Birren B."/>
        </authorList>
    </citation>
    <scope>NUCLEOTIDE SEQUENCE [LARGE SCALE GENOMIC DNA]</scope>
    <source>
        <strain evidence="1 2">DSM 19448</strain>
    </source>
</reference>
<sequence length="132" mass="15356">MTQKNNRNYAEQITLGCLAINKPLSFVKTIFLNREQNENHYIFNAQKETSLEVRFESSTLTCLFDSNKMCKGAFLFLDDTMELIHYIDYCSKTYPCDRLLEGWITQNTIIQINIDTKECSLLIVPIRQNKGS</sequence>
<organism evidence="1 2">
    <name type="scientific">Parabacteroides goldsteinii DSM 19448 = WAL 12034</name>
    <dbReference type="NCBI Taxonomy" id="927665"/>
    <lineage>
        <taxon>Bacteria</taxon>
        <taxon>Pseudomonadati</taxon>
        <taxon>Bacteroidota</taxon>
        <taxon>Bacteroidia</taxon>
        <taxon>Bacteroidales</taxon>
        <taxon>Tannerellaceae</taxon>
        <taxon>Parabacteroides</taxon>
    </lineage>
</organism>
<dbReference type="HOGENOM" id="CLU_156380_0_0_10"/>
<dbReference type="Proteomes" id="UP000033047">
    <property type="component" value="Unassembled WGS sequence"/>
</dbReference>
<evidence type="ECO:0000313" key="1">
    <source>
        <dbReference type="EMBL" id="KKB58980.1"/>
    </source>
</evidence>
<protein>
    <submittedName>
        <fullName evidence="1">Uncharacterized protein</fullName>
    </submittedName>
</protein>
<dbReference type="EMBL" id="AQHV01000004">
    <property type="protein sequence ID" value="KKB58980.1"/>
    <property type="molecule type" value="Genomic_DNA"/>
</dbReference>
<accession>A0A0F5JN17</accession>
<dbReference type="PATRIC" id="fig|927665.4.peg.820"/>
<dbReference type="AlphaFoldDB" id="A0A0F5JN17"/>
<proteinExistence type="predicted"/>
<gene>
    <name evidence="1" type="ORF">HMPREF1535_00804</name>
</gene>
<evidence type="ECO:0000313" key="2">
    <source>
        <dbReference type="Proteomes" id="UP000033047"/>
    </source>
</evidence>
<name>A0A0F5JN17_9BACT</name>